<evidence type="ECO:0000313" key="1">
    <source>
        <dbReference type="EMBL" id="KRQ87969.1"/>
    </source>
</evidence>
<reference evidence="1 2" key="1">
    <citation type="submission" date="2015-09" db="EMBL/GenBank/DDBJ databases">
        <title>Draft genome sequence of a Caloramator mitchellensis, a moderate thermophile from the Great Artesian Basin of Australia.</title>
        <authorList>
            <person name="Patel B.K."/>
        </authorList>
    </citation>
    <scope>NUCLEOTIDE SEQUENCE [LARGE SCALE GENOMIC DNA]</scope>
    <source>
        <strain evidence="1 2">VF08</strain>
    </source>
</reference>
<name>A0A0R3JWQ9_CALMK</name>
<dbReference type="RefSeq" id="WP_057976059.1">
    <property type="nucleotide sequence ID" value="NZ_LKHP01000001.1"/>
</dbReference>
<dbReference type="OrthoDB" id="1954903at2"/>
<dbReference type="STRING" id="908809.ABG79_00134"/>
<dbReference type="Proteomes" id="UP000052015">
    <property type="component" value="Unassembled WGS sequence"/>
</dbReference>
<accession>A0A0R3JWQ9</accession>
<dbReference type="AlphaFoldDB" id="A0A0R3JWQ9"/>
<organism evidence="1 2">
    <name type="scientific">Caloramator mitchellensis</name>
    <dbReference type="NCBI Taxonomy" id="908809"/>
    <lineage>
        <taxon>Bacteria</taxon>
        <taxon>Bacillati</taxon>
        <taxon>Bacillota</taxon>
        <taxon>Clostridia</taxon>
        <taxon>Eubacteriales</taxon>
        <taxon>Clostridiaceae</taxon>
        <taxon>Caloramator</taxon>
    </lineage>
</organism>
<proteinExistence type="predicted"/>
<sequence>MQIRNISYHIKDLIPSKYNIIEGSSIYGKIVTDEQGNNFIKLYNGTTIPVNLLNENAIEKNKFTKFIVEKIDNNSLILRVLGIENTFDIDALDSILLKLNVPLDTGKEIINYLLLYNIPATDENILRIYKNIRFINILNKTDKETLIQILKNYFNENIPHEETFNKLASDILNKISSTKPSQFVFLLQNHSEINVDNIINLYNFLYENNINDFIEMASKLNGVNKKILSLNDLLDTDKENLPIELHDKLKNIILIKDIIKDINMNYNFYFFNEKINDQLFKNSIVVKKNKIEKNEYAKLFLSVETSNIGKIEAYILKNNRIFTVDLKVTKDYLPLLKDNLYLLEISLKKKMKIPVKLSVDELINEEYTLKLNKFFNDNKFSSLDVIV</sequence>
<keyword evidence="2" id="KW-1185">Reference proteome</keyword>
<evidence type="ECO:0008006" key="3">
    <source>
        <dbReference type="Google" id="ProtNLM"/>
    </source>
</evidence>
<evidence type="ECO:0000313" key="2">
    <source>
        <dbReference type="Proteomes" id="UP000052015"/>
    </source>
</evidence>
<dbReference type="EMBL" id="LKHP01000001">
    <property type="protein sequence ID" value="KRQ87969.1"/>
    <property type="molecule type" value="Genomic_DNA"/>
</dbReference>
<comment type="caution">
    <text evidence="1">The sequence shown here is derived from an EMBL/GenBank/DDBJ whole genome shotgun (WGS) entry which is preliminary data.</text>
</comment>
<protein>
    <recommendedName>
        <fullName evidence="3">Flagellar hook-length control protein FliK</fullName>
    </recommendedName>
</protein>
<gene>
    <name evidence="1" type="ORF">ABG79_00134</name>
</gene>